<evidence type="ECO:0000313" key="1">
    <source>
        <dbReference type="EMBL" id="SNT36873.1"/>
    </source>
</evidence>
<dbReference type="InterPro" id="IPR011990">
    <property type="entry name" value="TPR-like_helical_dom_sf"/>
</dbReference>
<reference evidence="1 2" key="1">
    <citation type="submission" date="2017-06" db="EMBL/GenBank/DDBJ databases">
        <authorList>
            <person name="Kim H.J."/>
            <person name="Triplett B.A."/>
        </authorList>
    </citation>
    <scope>NUCLEOTIDE SEQUENCE [LARGE SCALE GENOMIC DNA]</scope>
    <source>
        <strain evidence="1 2">DSM 44715</strain>
    </source>
</reference>
<dbReference type="Proteomes" id="UP000198318">
    <property type="component" value="Unassembled WGS sequence"/>
</dbReference>
<dbReference type="EMBL" id="FZOR01000025">
    <property type="protein sequence ID" value="SNT36873.1"/>
    <property type="molecule type" value="Genomic_DNA"/>
</dbReference>
<gene>
    <name evidence="1" type="ORF">SAMN05443665_1025105</name>
</gene>
<accession>A0A239M425</accession>
<dbReference type="AlphaFoldDB" id="A0A239M425"/>
<keyword evidence="2" id="KW-1185">Reference proteome</keyword>
<dbReference type="Gene3D" id="1.25.40.10">
    <property type="entry name" value="Tetratricopeptide repeat domain"/>
    <property type="match status" value="1"/>
</dbReference>
<evidence type="ECO:0000313" key="2">
    <source>
        <dbReference type="Proteomes" id="UP000198318"/>
    </source>
</evidence>
<sequence length="242" mass="26048">MIFGDVNLDHAAEEYAAAALILAQEAGANESLAWYAQAKTARWQNRFIEAADLARQGFEASAPNPMKTQLAWYEANAAALLGDKTRAREAVNRAERSAEAGHDTPSDLSVWSFPTERQALFSLSVATRTGDLDGALQAAEMADSAWAAGAPVAPANWAQIRVGTGVAHLLKGDLDGTAEELTKLLTLDPGMRLATVTRYLGDLDRQLGRARFQHSPLAAQLRQQIRDFNAAALTDDADMESP</sequence>
<organism evidence="1 2">
    <name type="scientific">Actinomadura meyerae</name>
    <dbReference type="NCBI Taxonomy" id="240840"/>
    <lineage>
        <taxon>Bacteria</taxon>
        <taxon>Bacillati</taxon>
        <taxon>Actinomycetota</taxon>
        <taxon>Actinomycetes</taxon>
        <taxon>Streptosporangiales</taxon>
        <taxon>Thermomonosporaceae</taxon>
        <taxon>Actinomadura</taxon>
    </lineage>
</organism>
<proteinExistence type="predicted"/>
<evidence type="ECO:0008006" key="3">
    <source>
        <dbReference type="Google" id="ProtNLM"/>
    </source>
</evidence>
<protein>
    <recommendedName>
        <fullName evidence="3">Tetratricopeptide repeat-containing protein</fullName>
    </recommendedName>
</protein>
<name>A0A239M425_9ACTN</name>
<dbReference type="SUPFAM" id="SSF48452">
    <property type="entry name" value="TPR-like"/>
    <property type="match status" value="1"/>
</dbReference>